<evidence type="ECO:0000256" key="4">
    <source>
        <dbReference type="ARBA" id="ARBA00022840"/>
    </source>
</evidence>
<dbReference type="SUPFAM" id="SSF52540">
    <property type="entry name" value="P-loop containing nucleoside triphosphate hydrolases"/>
    <property type="match status" value="1"/>
</dbReference>
<evidence type="ECO:0000256" key="2">
    <source>
        <dbReference type="ARBA" id="ARBA00022448"/>
    </source>
</evidence>
<name>A0A5S5AYV6_9FIRM</name>
<dbReference type="SMART" id="SM00382">
    <property type="entry name" value="AAA"/>
    <property type="match status" value="1"/>
</dbReference>
<dbReference type="InterPro" id="IPR027417">
    <property type="entry name" value="P-loop_NTPase"/>
</dbReference>
<organism evidence="6 7">
    <name type="scientific">Thermosediminibacter litoriperuensis</name>
    <dbReference type="NCBI Taxonomy" id="291989"/>
    <lineage>
        <taxon>Bacteria</taxon>
        <taxon>Bacillati</taxon>
        <taxon>Bacillota</taxon>
        <taxon>Clostridia</taxon>
        <taxon>Thermosediminibacterales</taxon>
        <taxon>Thermosediminibacteraceae</taxon>
        <taxon>Thermosediminibacter</taxon>
    </lineage>
</organism>
<evidence type="ECO:0000259" key="5">
    <source>
        <dbReference type="PROSITE" id="PS50893"/>
    </source>
</evidence>
<dbReference type="Pfam" id="PF00005">
    <property type="entry name" value="ABC_tran"/>
    <property type="match status" value="1"/>
</dbReference>
<evidence type="ECO:0000313" key="7">
    <source>
        <dbReference type="Proteomes" id="UP000322294"/>
    </source>
</evidence>
<sequence length="252" mass="28604">MKVIEVHNFTKKFRNLIAVNNISLKIEPGEIYGFLGLNGAGKTTTIRMLLGMIKPTQGTVLLFGKDISKNFNQWNNVGYLVETTHSYPNLTVRENLEVYFHLRKLTDNKLIDNVIERLKLSDYRNTKAKYLSLGNLQRLGLAKALMHEPKLLILDEPMNGLDPAGIIEIRQILVELSKRGTTIFISSHILNEIAKLATKIGIIHKGRLIKELESEQLEQQVLKKLIVETRDNMKAVELLKNNSIFSSINDEG</sequence>
<dbReference type="GO" id="GO:0016887">
    <property type="term" value="F:ATP hydrolysis activity"/>
    <property type="evidence" value="ECO:0007669"/>
    <property type="project" value="InterPro"/>
</dbReference>
<proteinExistence type="inferred from homology"/>
<dbReference type="InterPro" id="IPR017871">
    <property type="entry name" value="ABC_transporter-like_CS"/>
</dbReference>
<dbReference type="PANTHER" id="PTHR43335">
    <property type="entry name" value="ABC TRANSPORTER, ATP-BINDING PROTEIN"/>
    <property type="match status" value="1"/>
</dbReference>
<comment type="similarity">
    <text evidence="1">Belongs to the ABC transporter superfamily.</text>
</comment>
<keyword evidence="2" id="KW-0813">Transport</keyword>
<evidence type="ECO:0000313" key="6">
    <source>
        <dbReference type="EMBL" id="TYP58529.1"/>
    </source>
</evidence>
<dbReference type="PROSITE" id="PS00211">
    <property type="entry name" value="ABC_TRANSPORTER_1"/>
    <property type="match status" value="1"/>
</dbReference>
<dbReference type="RefSeq" id="WP_222927145.1">
    <property type="nucleotide sequence ID" value="NZ_VNHO01000003.1"/>
</dbReference>
<keyword evidence="4 6" id="KW-0067">ATP-binding</keyword>
<comment type="caution">
    <text evidence="6">The sequence shown here is derived from an EMBL/GenBank/DDBJ whole genome shotgun (WGS) entry which is preliminary data.</text>
</comment>
<dbReference type="PANTHER" id="PTHR43335:SF4">
    <property type="entry name" value="ABC TRANSPORTER, ATP-BINDING PROTEIN"/>
    <property type="match status" value="1"/>
</dbReference>
<keyword evidence="3" id="KW-0547">Nucleotide-binding</keyword>
<protein>
    <submittedName>
        <fullName evidence="6">ABC-2 type transport system ATP-binding protein</fullName>
    </submittedName>
</protein>
<dbReference type="InterPro" id="IPR003439">
    <property type="entry name" value="ABC_transporter-like_ATP-bd"/>
</dbReference>
<evidence type="ECO:0000256" key="1">
    <source>
        <dbReference type="ARBA" id="ARBA00005417"/>
    </source>
</evidence>
<dbReference type="InterPro" id="IPR003593">
    <property type="entry name" value="AAA+_ATPase"/>
</dbReference>
<dbReference type="Proteomes" id="UP000322294">
    <property type="component" value="Unassembled WGS sequence"/>
</dbReference>
<reference evidence="6 7" key="1">
    <citation type="submission" date="2019-07" db="EMBL/GenBank/DDBJ databases">
        <title>Genomic Encyclopedia of Type Strains, Phase I: the one thousand microbial genomes (KMG-I) project.</title>
        <authorList>
            <person name="Kyrpides N."/>
        </authorList>
    </citation>
    <scope>NUCLEOTIDE SEQUENCE [LARGE SCALE GENOMIC DNA]</scope>
    <source>
        <strain evidence="6 7">DSM 16647</strain>
    </source>
</reference>
<accession>A0A5S5AYV6</accession>
<dbReference type="EMBL" id="VNHO01000003">
    <property type="protein sequence ID" value="TYP58529.1"/>
    <property type="molecule type" value="Genomic_DNA"/>
</dbReference>
<gene>
    <name evidence="6" type="ORF">LZ11_00375</name>
</gene>
<dbReference type="AlphaFoldDB" id="A0A5S5AYV6"/>
<dbReference type="Gene3D" id="3.40.50.300">
    <property type="entry name" value="P-loop containing nucleotide triphosphate hydrolases"/>
    <property type="match status" value="1"/>
</dbReference>
<feature type="domain" description="ABC transporter" evidence="5">
    <location>
        <begin position="4"/>
        <end position="230"/>
    </location>
</feature>
<keyword evidence="7" id="KW-1185">Reference proteome</keyword>
<evidence type="ECO:0000256" key="3">
    <source>
        <dbReference type="ARBA" id="ARBA00022741"/>
    </source>
</evidence>
<dbReference type="GO" id="GO:0005524">
    <property type="term" value="F:ATP binding"/>
    <property type="evidence" value="ECO:0007669"/>
    <property type="project" value="UniProtKB-KW"/>
</dbReference>
<dbReference type="PROSITE" id="PS50893">
    <property type="entry name" value="ABC_TRANSPORTER_2"/>
    <property type="match status" value="1"/>
</dbReference>